<dbReference type="Proteomes" id="UP000266673">
    <property type="component" value="Unassembled WGS sequence"/>
</dbReference>
<comment type="caution">
    <text evidence="2">The sequence shown here is derived from an EMBL/GenBank/DDBJ whole genome shotgun (WGS) entry which is preliminary data.</text>
</comment>
<feature type="signal peptide" evidence="1">
    <location>
        <begin position="1"/>
        <end position="23"/>
    </location>
</feature>
<reference evidence="2 3" key="1">
    <citation type="submission" date="2018-06" db="EMBL/GenBank/DDBJ databases">
        <title>Comparative genomics reveals the genomic features of Rhizophagus irregularis, R. cerebriforme, R. diaphanum and Gigaspora rosea, and their symbiotic lifestyle signature.</title>
        <authorList>
            <person name="Morin E."/>
            <person name="San Clemente H."/>
            <person name="Chen E.C.H."/>
            <person name="De La Providencia I."/>
            <person name="Hainaut M."/>
            <person name="Kuo A."/>
            <person name="Kohler A."/>
            <person name="Murat C."/>
            <person name="Tang N."/>
            <person name="Roy S."/>
            <person name="Loubradou J."/>
            <person name="Henrissat B."/>
            <person name="Grigoriev I.V."/>
            <person name="Corradi N."/>
            <person name="Roux C."/>
            <person name="Martin F.M."/>
        </authorList>
    </citation>
    <scope>NUCLEOTIDE SEQUENCE [LARGE SCALE GENOMIC DNA]</scope>
    <source>
        <strain evidence="2 3">DAOM 194757</strain>
    </source>
</reference>
<proteinExistence type="predicted"/>
<gene>
    <name evidence="2" type="ORF">C2G38_2209985</name>
</gene>
<accession>A0A397UNS6</accession>
<dbReference type="AlphaFoldDB" id="A0A397UNS6"/>
<sequence length="137" mass="15099">MLKTRSIAIFITLFVFIFTYLHATPLPCEKAVAIFEYLVGEVTFEQGGENITNFNGEFKQGFDENAPDKYFINIGGVYQGTFADYNITIDPPGAGPWKATLPGNLSSLDVSSKNGVAFMVFKENNVLELALIWPSAC</sequence>
<organism evidence="2 3">
    <name type="scientific">Gigaspora rosea</name>
    <dbReference type="NCBI Taxonomy" id="44941"/>
    <lineage>
        <taxon>Eukaryota</taxon>
        <taxon>Fungi</taxon>
        <taxon>Fungi incertae sedis</taxon>
        <taxon>Mucoromycota</taxon>
        <taxon>Glomeromycotina</taxon>
        <taxon>Glomeromycetes</taxon>
        <taxon>Diversisporales</taxon>
        <taxon>Gigasporaceae</taxon>
        <taxon>Gigaspora</taxon>
    </lineage>
</organism>
<evidence type="ECO:0000313" key="3">
    <source>
        <dbReference type="Proteomes" id="UP000266673"/>
    </source>
</evidence>
<protein>
    <submittedName>
        <fullName evidence="2">Uncharacterized protein</fullName>
    </submittedName>
</protein>
<dbReference type="OrthoDB" id="2370796at2759"/>
<feature type="chain" id="PRO_5017454370" evidence="1">
    <location>
        <begin position="24"/>
        <end position="137"/>
    </location>
</feature>
<evidence type="ECO:0000313" key="2">
    <source>
        <dbReference type="EMBL" id="RIB09033.1"/>
    </source>
</evidence>
<keyword evidence="1" id="KW-0732">Signal</keyword>
<dbReference type="EMBL" id="QKWP01001425">
    <property type="protein sequence ID" value="RIB09033.1"/>
    <property type="molecule type" value="Genomic_DNA"/>
</dbReference>
<keyword evidence="3" id="KW-1185">Reference proteome</keyword>
<evidence type="ECO:0000256" key="1">
    <source>
        <dbReference type="SAM" id="SignalP"/>
    </source>
</evidence>
<name>A0A397UNS6_9GLOM</name>